<comment type="similarity">
    <text evidence="2">Belongs to the MipA/OmpV family.</text>
</comment>
<evidence type="ECO:0000313" key="8">
    <source>
        <dbReference type="Proteomes" id="UP000237839"/>
    </source>
</evidence>
<comment type="caution">
    <text evidence="7">The sequence shown here is derived from an EMBL/GenBank/DDBJ whole genome shotgun (WGS) entry which is preliminary data.</text>
</comment>
<evidence type="ECO:0000256" key="6">
    <source>
        <dbReference type="SAM" id="SignalP"/>
    </source>
</evidence>
<name>A0A2S9GU40_9BURK</name>
<proteinExistence type="inferred from homology"/>
<reference evidence="7 8" key="1">
    <citation type="submission" date="2018-02" db="EMBL/GenBank/DDBJ databases">
        <title>Solimicrobium silvestre gen. nov., sp. nov., isolated from alpine forest soil.</title>
        <authorList>
            <person name="Margesin R."/>
            <person name="Albuquerque L."/>
            <person name="Zhang D.-C."/>
            <person name="Froufe H.J.C."/>
            <person name="Severino R."/>
            <person name="Roxo I."/>
            <person name="Egas C."/>
            <person name="Da Costa M.S."/>
        </authorList>
    </citation>
    <scope>NUCLEOTIDE SEQUENCE [LARGE SCALE GENOMIC DNA]</scope>
    <source>
        <strain evidence="7 8">S20-91</strain>
    </source>
</reference>
<evidence type="ECO:0000256" key="5">
    <source>
        <dbReference type="ARBA" id="ARBA00023237"/>
    </source>
</evidence>
<dbReference type="InterPro" id="IPR010583">
    <property type="entry name" value="MipA"/>
</dbReference>
<comment type="subcellular location">
    <subcellularLocation>
        <location evidence="1">Cell outer membrane</location>
    </subcellularLocation>
</comment>
<evidence type="ECO:0000256" key="2">
    <source>
        <dbReference type="ARBA" id="ARBA00005722"/>
    </source>
</evidence>
<dbReference type="PANTHER" id="PTHR38776">
    <property type="entry name" value="MLTA-INTERACTING PROTEIN-RELATED"/>
    <property type="match status" value="1"/>
</dbReference>
<keyword evidence="8" id="KW-1185">Reference proteome</keyword>
<accession>A0A2S9GU40</accession>
<evidence type="ECO:0000313" key="7">
    <source>
        <dbReference type="EMBL" id="PRC91228.1"/>
    </source>
</evidence>
<dbReference type="PANTHER" id="PTHR38776:SF1">
    <property type="entry name" value="MLTA-INTERACTING PROTEIN-RELATED"/>
    <property type="match status" value="1"/>
</dbReference>
<evidence type="ECO:0000256" key="4">
    <source>
        <dbReference type="ARBA" id="ARBA00023136"/>
    </source>
</evidence>
<dbReference type="EMBL" id="PUGF01000026">
    <property type="protein sequence ID" value="PRC91228.1"/>
    <property type="molecule type" value="Genomic_DNA"/>
</dbReference>
<keyword evidence="5" id="KW-0998">Cell outer membrane</keyword>
<dbReference type="OrthoDB" id="8585044at2"/>
<protein>
    <submittedName>
        <fullName evidence="7">MltA-interacting protein MipA</fullName>
    </submittedName>
</protein>
<dbReference type="Proteomes" id="UP000237839">
    <property type="component" value="Unassembled WGS sequence"/>
</dbReference>
<dbReference type="AlphaFoldDB" id="A0A2S9GU40"/>
<sequence>MKKILPLLLMALALNAQAQTADFVEIIPTQYLQKDLTASVGLGIASLPKYADGSKQEILPLPVFNLQWKSGVFFSSVSGFGYNFSANPNWQYGMRLGLLAYQEQSARNRDNGPGNTPTSLTPGVFANYLIDQHFSILTSLSSGAGINNKHNGNFASIGGRYIDRIDDKNRIFAVLSTTWANGQYMQDFYGVTPQQASTYNFPVYDTNAGMLKVKLSLGWDYTINKNWSMIVGGSVTHPLGDAGSSPLVSDKNQVVVYSAAYYRF</sequence>
<dbReference type="Pfam" id="PF06629">
    <property type="entry name" value="MipA"/>
    <property type="match status" value="1"/>
</dbReference>
<evidence type="ECO:0000256" key="1">
    <source>
        <dbReference type="ARBA" id="ARBA00004442"/>
    </source>
</evidence>
<feature type="chain" id="PRO_5015716893" evidence="6">
    <location>
        <begin position="19"/>
        <end position="264"/>
    </location>
</feature>
<dbReference type="RefSeq" id="WP_105533753.1">
    <property type="nucleotide sequence ID" value="NZ_PUGF01000026.1"/>
</dbReference>
<keyword evidence="4" id="KW-0472">Membrane</keyword>
<keyword evidence="3 6" id="KW-0732">Signal</keyword>
<feature type="signal peptide" evidence="6">
    <location>
        <begin position="1"/>
        <end position="18"/>
    </location>
</feature>
<organism evidence="7 8">
    <name type="scientific">Solimicrobium silvestre</name>
    <dbReference type="NCBI Taxonomy" id="2099400"/>
    <lineage>
        <taxon>Bacteria</taxon>
        <taxon>Pseudomonadati</taxon>
        <taxon>Pseudomonadota</taxon>
        <taxon>Betaproteobacteria</taxon>
        <taxon>Burkholderiales</taxon>
        <taxon>Oxalobacteraceae</taxon>
        <taxon>Solimicrobium</taxon>
    </lineage>
</organism>
<dbReference type="GO" id="GO:0009279">
    <property type="term" value="C:cell outer membrane"/>
    <property type="evidence" value="ECO:0007669"/>
    <property type="project" value="UniProtKB-SubCell"/>
</dbReference>
<gene>
    <name evidence="7" type="ORF">S2091_4013</name>
</gene>
<evidence type="ECO:0000256" key="3">
    <source>
        <dbReference type="ARBA" id="ARBA00022729"/>
    </source>
</evidence>